<dbReference type="PROSITE" id="PS51456">
    <property type="entry name" value="MYOSIN_MOTOR"/>
    <property type="match status" value="1"/>
</dbReference>
<gene>
    <name evidence="21" type="primary">LOC120020502</name>
</gene>
<dbReference type="PROSITE" id="PS50200">
    <property type="entry name" value="RA"/>
    <property type="match status" value="1"/>
</dbReference>
<dbReference type="Gene3D" id="6.20.240.20">
    <property type="match status" value="1"/>
</dbReference>
<dbReference type="PROSITE" id="PS50081">
    <property type="entry name" value="ZF_DAG_PE_2"/>
    <property type="match status" value="1"/>
</dbReference>
<dbReference type="GO" id="GO:0005884">
    <property type="term" value="C:actin filament"/>
    <property type="evidence" value="ECO:0007669"/>
    <property type="project" value="TreeGrafter"/>
</dbReference>
<dbReference type="InterPro" id="IPR008936">
    <property type="entry name" value="Rho_GTPase_activation_prot"/>
</dbReference>
<comment type="subcellular location">
    <subcellularLocation>
        <location evidence="1">Cytoplasm</location>
    </subcellularLocation>
</comment>
<dbReference type="GO" id="GO:0000146">
    <property type="term" value="F:microfilament motor activity"/>
    <property type="evidence" value="ECO:0007669"/>
    <property type="project" value="InterPro"/>
</dbReference>
<dbReference type="Gene3D" id="1.20.58.530">
    <property type="match status" value="2"/>
</dbReference>
<feature type="region of interest" description="Actin-binding" evidence="14">
    <location>
        <begin position="810"/>
        <end position="832"/>
    </location>
</feature>
<dbReference type="CDD" id="cd01385">
    <property type="entry name" value="MYSc_Myo9"/>
    <property type="match status" value="1"/>
</dbReference>
<dbReference type="PRINTS" id="PR00193">
    <property type="entry name" value="MYOSINHEAVY"/>
</dbReference>
<dbReference type="PROSITE" id="PS00479">
    <property type="entry name" value="ZF_DAG_PE_1"/>
    <property type="match status" value="1"/>
</dbReference>
<dbReference type="GO" id="GO:0030048">
    <property type="term" value="P:actin filament-based movement"/>
    <property type="evidence" value="ECO:0007669"/>
    <property type="project" value="TreeGrafter"/>
</dbReference>
<keyword evidence="20" id="KW-1185">Reference proteome</keyword>
<dbReference type="Gene3D" id="1.10.555.10">
    <property type="entry name" value="Rho GTPase activation protein"/>
    <property type="match status" value="1"/>
</dbReference>
<dbReference type="GO" id="GO:0005096">
    <property type="term" value="F:GTPase activator activity"/>
    <property type="evidence" value="ECO:0007669"/>
    <property type="project" value="UniProtKB-KW"/>
</dbReference>
<keyword evidence="14" id="KW-0009">Actin-binding</keyword>
<dbReference type="GO" id="GO:0051015">
    <property type="term" value="F:actin filament binding"/>
    <property type="evidence" value="ECO:0007669"/>
    <property type="project" value="TreeGrafter"/>
</dbReference>
<evidence type="ECO:0000256" key="7">
    <source>
        <dbReference type="ARBA" id="ARBA00022741"/>
    </source>
</evidence>
<keyword evidence="9" id="KW-0862">Zinc</keyword>
<feature type="compositionally biased region" description="Pro residues" evidence="15">
    <location>
        <begin position="1023"/>
        <end position="1032"/>
    </location>
</feature>
<feature type="region of interest" description="Disordered" evidence="15">
    <location>
        <begin position="1924"/>
        <end position="1977"/>
    </location>
</feature>
<reference evidence="21" key="1">
    <citation type="submission" date="2025-08" db="UniProtKB">
        <authorList>
            <consortium name="RefSeq"/>
        </authorList>
    </citation>
    <scope>IDENTIFICATION</scope>
    <source>
        <tissue evidence="21">White muscle</tissue>
    </source>
</reference>
<dbReference type="SMART" id="SM00015">
    <property type="entry name" value="IQ"/>
    <property type="match status" value="3"/>
</dbReference>
<evidence type="ECO:0000256" key="11">
    <source>
        <dbReference type="ARBA" id="ARBA00023054"/>
    </source>
</evidence>
<evidence type="ECO:0000256" key="1">
    <source>
        <dbReference type="ARBA" id="ARBA00004496"/>
    </source>
</evidence>
<dbReference type="GO" id="GO:0001726">
    <property type="term" value="C:ruffle"/>
    <property type="evidence" value="ECO:0007669"/>
    <property type="project" value="TreeGrafter"/>
</dbReference>
<dbReference type="InterPro" id="IPR000159">
    <property type="entry name" value="RA_dom"/>
</dbReference>
<dbReference type="InterPro" id="IPR046987">
    <property type="entry name" value="Myo9"/>
</dbReference>
<dbReference type="PROSITE" id="PS50096">
    <property type="entry name" value="IQ"/>
    <property type="match status" value="1"/>
</dbReference>
<dbReference type="InterPro" id="IPR002219">
    <property type="entry name" value="PKC_DAG/PE"/>
</dbReference>
<evidence type="ECO:0000259" key="17">
    <source>
        <dbReference type="PROSITE" id="PS50200"/>
    </source>
</evidence>
<dbReference type="InterPro" id="IPR027417">
    <property type="entry name" value="P-loop_NTPase"/>
</dbReference>
<dbReference type="InterPro" id="IPR001609">
    <property type="entry name" value="Myosin_head_motor_dom-like"/>
</dbReference>
<feature type="region of interest" description="Disordered" evidence="15">
    <location>
        <begin position="1131"/>
        <end position="1154"/>
    </location>
</feature>
<proteinExistence type="inferred from homology"/>
<evidence type="ECO:0000313" key="20">
    <source>
        <dbReference type="Proteomes" id="UP000808372"/>
    </source>
</evidence>
<evidence type="ECO:0000256" key="10">
    <source>
        <dbReference type="ARBA" id="ARBA00022840"/>
    </source>
</evidence>
<dbReference type="InterPro" id="IPR000048">
    <property type="entry name" value="IQ_motif_EF-hand-BS"/>
</dbReference>
<dbReference type="SMART" id="SM00324">
    <property type="entry name" value="RhoGAP"/>
    <property type="match status" value="1"/>
</dbReference>
<dbReference type="PANTHER" id="PTHR46184:SF2">
    <property type="entry name" value="UNCONVENTIONAL MYOSIN-IXB"/>
    <property type="match status" value="1"/>
</dbReference>
<evidence type="ECO:0000256" key="9">
    <source>
        <dbReference type="ARBA" id="ARBA00022833"/>
    </source>
</evidence>
<comment type="similarity">
    <text evidence="2 14">Belongs to the TRAFAC class myosin-kinesin ATPase superfamily. Myosin family.</text>
</comment>
<dbReference type="KEGG" id="snh:120020502"/>
<dbReference type="GO" id="GO:0005737">
    <property type="term" value="C:cytoplasm"/>
    <property type="evidence" value="ECO:0007669"/>
    <property type="project" value="UniProtKB-SubCell"/>
</dbReference>
<dbReference type="SUPFAM" id="SSF57889">
    <property type="entry name" value="Cysteine-rich domain"/>
    <property type="match status" value="1"/>
</dbReference>
<keyword evidence="12 14" id="KW-0518">Myosin</keyword>
<keyword evidence="10 14" id="KW-0067">ATP-binding</keyword>
<dbReference type="Gene3D" id="3.40.850.10">
    <property type="entry name" value="Kinesin motor domain"/>
    <property type="match status" value="2"/>
</dbReference>
<dbReference type="RefSeq" id="XP_038820134.1">
    <property type="nucleotide sequence ID" value="XM_038964206.1"/>
</dbReference>
<dbReference type="Pfam" id="PF00612">
    <property type="entry name" value="IQ"/>
    <property type="match status" value="3"/>
</dbReference>
<feature type="compositionally biased region" description="Polar residues" evidence="15">
    <location>
        <begin position="1954"/>
        <end position="1965"/>
    </location>
</feature>
<dbReference type="Pfam" id="PF00130">
    <property type="entry name" value="C1_1"/>
    <property type="match status" value="1"/>
</dbReference>
<dbReference type="GeneID" id="120020502"/>
<evidence type="ECO:0000256" key="8">
    <source>
        <dbReference type="ARBA" id="ARBA00022771"/>
    </source>
</evidence>
<dbReference type="Gene3D" id="3.10.20.90">
    <property type="entry name" value="Phosphatidylinositol 3-kinase Catalytic Subunit, Chain A, domain 1"/>
    <property type="match status" value="1"/>
</dbReference>
<keyword evidence="4" id="KW-0963">Cytoplasm</keyword>
<feature type="domain" description="Myosin motor" evidence="19">
    <location>
        <begin position="137"/>
        <end position="928"/>
    </location>
</feature>
<feature type="domain" description="Ras-associating" evidence="17">
    <location>
        <begin position="22"/>
        <end position="120"/>
    </location>
</feature>
<sequence length="1977" mass="225214">MSVSDGVIGAASLDIDQQQQPQAVFLQIYPRLSQDKAACCTLQVSPGATAAMVIQKAVATLGLDMTSPYALLEVRQAEGEERRLGDTEMPVERVLLWPPGARKRHPQEKGYYFILQAQGGAGALGSETDGGGVPSLEEYDDLCSLSTLTEDTILAALRLRFYKHNIYTYARGILVAINPFKFLPIYNPKYVMMYNNQPLGKLSPHIFAVADVAYHTMLKQQENQCVVISGESGSGKTQSTNFLIHCLTALGQKGYSSGVKRTILGAGPVLEAFGNAKTAQNNNSSRFGKFIRVNYLESGVVRGAVVEKYLLEKCRLVFRAKNERNYHVFYYLLVGASTEEQREFSLLQPEDYTYLQQEYCHLEDAENLRHEFERLHQAMEMVGFLPSTKKQIFSMLSAILYLGNVTYTQSEDGQGLEAGPADVLSTLSDLLKVKQELLVEALTKRKQTTANDKLVLHYTLKEAVTARDSMAKSLYSALFDWIVLHINHALLNRRDMEEAVSCLSIGILDIFGFEDFQTNSFEQFCINYANEKLQYYFNQHIFKLEQKEYQAEGISWNTIDYTDNLGCIHLISQKPTGLFHLLDEESNLPQATDDTLLNKFKQQHQDNPYFVPTIVMLPAFVIQHFAGKVKYQIKDFRKKNTDHMRPDIVALLRSSERAFMRQLIGSDPVAVFRWGILRATIRIIAAFNEAGSRRAVPGLVERTSRRSIGELKRRPSSALQRLSSSQLDFSFDRSDDNPLEVIEDIFANYEKKKKSKASKHKQLIPTNLMNTRSLKHIVGLTLHDRASRSLLHPHQRKKTPSISAQFQASLNKLLETVGKAEPFFIRCIRSNAEKKEMLFDNALVQQQLRCTGMLETVRIQKSGYNAKFTFAEFLEQFKVLLPKEATTAPEDIANLLQKMGLGQSTYQIGKTKVFLKEREKQHLQDTLNKEVMRHIIILQRWFRACLSRSHFLYKKDAAIRIQRCWRAFRADTRCRAATVIQAAWRGSRKRTDYLRKRNSIKKMQTLLRNKRGPNCSMAEVEKPTPPQLPSKPQPQQRSLERKELRRQHSLEPSPNRSLHPGPEVNRQQATQRNTESKKREGRGFPPLSRPLSLPLDLKAGRDGERALTSLSPYTGTLERYSHLEDIKEHAKRWKSRREGRHPEDSSPEIQRPRDKRMAGLLLNRGKSISLDNVSKLSSSGSGSDSSSSITEVLLLYYCFFIHVRYVLLRYSFLVMVRVRSRKRPNHKRRLAYARSGLMFNLKGSQESEFWSFPLPPMSPSPGVSGMGQSNQSEVNICPRKPEVQFQKSSDITTDVGRFSLPARSTNESQEYQSIIKDYSQSQPATLERLGFFSKIRKKWPNREAQPPEYGKGTNANTQSEKEAISPYSYPLSCEGSGQPHNPTIRISQASRVSEKWNASLEREITNTNELRNLDEFLGNQVNELRTRAKELSATESIFLTATMQFRETIKGMYSVSKPHISYKGLMKGYQNRVSSLAEAKQQTEVQSVVNLFQSVLDGFIRGEIKRAEAGPVKVVLNKHTQTIHMHAHTHSQQFFYIASLSKPNSPLDHMFSTYQVNIMQTCDLCGSYIWGMEKAYMCSACKLICHKKCLSKIINACSTRCARLDDGVPGHLHFGVEVCVLTSKTYPIPMVVQMMLEHVEMNGLYTEGIYRKSGSACRARELHQLLETNPERATLENYSIHTVTGLVKRWLRELPEPLLTFSLYNDFLHAVELPEQSEQLRAVYQKLDDLPPSNFNTLERLVFHLVRVAKEEEHNRMSANSLAIVFAPCILRSPDTTDPFLSMKDISKITTCVEILILEQFRRYTEKMQEITQLEFAEALAVNKLMLKRQNTLLEKPSSELDVPQMDDLNRSDIDMNSERTLIERIKSIKQEKEELACSLPELEQENFDDSESRLSLSISSESLLEDRVRSLESEGRVNLLWRSQGQECPPKPTDLAQRTTATGPRDQPDGHNPQPNTKARSRNLSDLDIPFIDEED</sequence>
<feature type="compositionally biased region" description="Basic and acidic residues" evidence="15">
    <location>
        <begin position="1038"/>
        <end position="1049"/>
    </location>
</feature>
<keyword evidence="7 14" id="KW-0547">Nucleotide-binding</keyword>
<evidence type="ECO:0000256" key="3">
    <source>
        <dbReference type="ARBA" id="ARBA00022468"/>
    </source>
</evidence>
<feature type="region of interest" description="Disordered" evidence="15">
    <location>
        <begin position="1341"/>
        <end position="1363"/>
    </location>
</feature>
<feature type="compositionally biased region" description="Low complexity" evidence="15">
    <location>
        <begin position="1085"/>
        <end position="1095"/>
    </location>
</feature>
<evidence type="ECO:0000256" key="13">
    <source>
        <dbReference type="ARBA" id="ARBA00023175"/>
    </source>
</evidence>
<dbReference type="InterPro" id="IPR029071">
    <property type="entry name" value="Ubiquitin-like_domsf"/>
</dbReference>
<keyword evidence="6" id="KW-0677">Repeat</keyword>
<feature type="domain" description="Rho-GAP" evidence="18">
    <location>
        <begin position="1616"/>
        <end position="1804"/>
    </location>
</feature>
<dbReference type="Pfam" id="PF00788">
    <property type="entry name" value="RA"/>
    <property type="match status" value="1"/>
</dbReference>
<protein>
    <submittedName>
        <fullName evidence="21">Unconventional myosin-IXb-like</fullName>
    </submittedName>
</protein>
<evidence type="ECO:0000256" key="2">
    <source>
        <dbReference type="ARBA" id="ARBA00008314"/>
    </source>
</evidence>
<dbReference type="InterPro" id="IPR046349">
    <property type="entry name" value="C1-like_sf"/>
</dbReference>
<dbReference type="Pfam" id="PF00620">
    <property type="entry name" value="RhoGAP"/>
    <property type="match status" value="1"/>
</dbReference>
<keyword evidence="8" id="KW-0863">Zinc-finger</keyword>
<accession>A0A8U0TKK4</accession>
<dbReference type="Proteomes" id="UP000808372">
    <property type="component" value="Chromosome 25"/>
</dbReference>
<evidence type="ECO:0000259" key="16">
    <source>
        <dbReference type="PROSITE" id="PS50081"/>
    </source>
</evidence>
<evidence type="ECO:0000313" key="21">
    <source>
        <dbReference type="RefSeq" id="XP_038820134.1"/>
    </source>
</evidence>
<keyword evidence="13 14" id="KW-0505">Motor protein</keyword>
<dbReference type="Gene3D" id="1.10.10.820">
    <property type="match status" value="1"/>
</dbReference>
<dbReference type="GO" id="GO:0030027">
    <property type="term" value="C:lamellipodium"/>
    <property type="evidence" value="ECO:0007669"/>
    <property type="project" value="TreeGrafter"/>
</dbReference>
<dbReference type="SMART" id="SM00109">
    <property type="entry name" value="C1"/>
    <property type="match status" value="1"/>
</dbReference>
<evidence type="ECO:0000256" key="4">
    <source>
        <dbReference type="ARBA" id="ARBA00022490"/>
    </source>
</evidence>
<feature type="region of interest" description="Disordered" evidence="15">
    <location>
        <begin position="998"/>
        <end position="1100"/>
    </location>
</feature>
<dbReference type="GO" id="GO:0016459">
    <property type="term" value="C:myosin complex"/>
    <property type="evidence" value="ECO:0007669"/>
    <property type="project" value="UniProtKB-KW"/>
</dbReference>
<evidence type="ECO:0000256" key="12">
    <source>
        <dbReference type="ARBA" id="ARBA00023123"/>
    </source>
</evidence>
<dbReference type="Gene3D" id="3.30.60.20">
    <property type="match status" value="1"/>
</dbReference>
<evidence type="ECO:0000256" key="6">
    <source>
        <dbReference type="ARBA" id="ARBA00022737"/>
    </source>
</evidence>
<dbReference type="GO" id="GO:0005524">
    <property type="term" value="F:ATP binding"/>
    <property type="evidence" value="ECO:0007669"/>
    <property type="project" value="UniProtKB-UniRule"/>
</dbReference>
<dbReference type="GO" id="GO:0035556">
    <property type="term" value="P:intracellular signal transduction"/>
    <property type="evidence" value="ECO:0007669"/>
    <property type="project" value="InterPro"/>
</dbReference>
<keyword evidence="5" id="KW-0479">Metal-binding</keyword>
<dbReference type="Gene3D" id="1.20.5.190">
    <property type="match status" value="1"/>
</dbReference>
<dbReference type="InterPro" id="IPR000198">
    <property type="entry name" value="RhoGAP_dom"/>
</dbReference>
<feature type="domain" description="Phorbol-ester/DAG-type" evidence="16">
    <location>
        <begin position="1548"/>
        <end position="1597"/>
    </location>
</feature>
<feature type="binding site" evidence="14">
    <location>
        <begin position="230"/>
        <end position="237"/>
    </location>
    <ligand>
        <name>ATP</name>
        <dbReference type="ChEBI" id="CHEBI:30616"/>
    </ligand>
</feature>
<dbReference type="SMART" id="SM00314">
    <property type="entry name" value="RA"/>
    <property type="match status" value="1"/>
</dbReference>
<dbReference type="Gene3D" id="1.20.120.720">
    <property type="entry name" value="Myosin VI head, motor domain, U50 subdomain"/>
    <property type="match status" value="1"/>
</dbReference>
<dbReference type="InterPro" id="IPR036023">
    <property type="entry name" value="MYSc_Myo9"/>
</dbReference>
<keyword evidence="3" id="KW-0343">GTPase activation</keyword>
<dbReference type="SUPFAM" id="SSF54236">
    <property type="entry name" value="Ubiquitin-like"/>
    <property type="match status" value="1"/>
</dbReference>
<dbReference type="CDD" id="cd23767">
    <property type="entry name" value="IQCD"/>
    <property type="match status" value="1"/>
</dbReference>
<dbReference type="GO" id="GO:0016887">
    <property type="term" value="F:ATP hydrolysis activity"/>
    <property type="evidence" value="ECO:0007669"/>
    <property type="project" value="TreeGrafter"/>
</dbReference>
<dbReference type="Pfam" id="PF00063">
    <property type="entry name" value="Myosin_head"/>
    <property type="match status" value="2"/>
</dbReference>
<dbReference type="GO" id="GO:0008270">
    <property type="term" value="F:zinc ion binding"/>
    <property type="evidence" value="ECO:0007669"/>
    <property type="project" value="UniProtKB-KW"/>
</dbReference>
<feature type="compositionally biased region" description="Basic and acidic residues" evidence="15">
    <location>
        <begin position="1140"/>
        <end position="1154"/>
    </location>
</feature>
<evidence type="ECO:0000259" key="18">
    <source>
        <dbReference type="PROSITE" id="PS50238"/>
    </source>
</evidence>
<dbReference type="SUPFAM" id="SSF48350">
    <property type="entry name" value="GTPase activation domain, GAP"/>
    <property type="match status" value="1"/>
</dbReference>
<dbReference type="InterPro" id="IPR036961">
    <property type="entry name" value="Kinesin_motor_dom_sf"/>
</dbReference>
<dbReference type="PROSITE" id="PS50238">
    <property type="entry name" value="RHOGAP"/>
    <property type="match status" value="1"/>
</dbReference>
<evidence type="ECO:0000256" key="14">
    <source>
        <dbReference type="PROSITE-ProRule" id="PRU00782"/>
    </source>
</evidence>
<dbReference type="SMART" id="SM00242">
    <property type="entry name" value="MYSc"/>
    <property type="match status" value="1"/>
</dbReference>
<dbReference type="GO" id="GO:0072673">
    <property type="term" value="P:lamellipodium morphogenesis"/>
    <property type="evidence" value="ECO:0007669"/>
    <property type="project" value="TreeGrafter"/>
</dbReference>
<evidence type="ECO:0000259" key="19">
    <source>
        <dbReference type="PROSITE" id="PS51456"/>
    </source>
</evidence>
<dbReference type="FunFam" id="1.20.58.530:FF:000005">
    <property type="entry name" value="unconventional myosin-IXa isoform X1"/>
    <property type="match status" value="1"/>
</dbReference>
<evidence type="ECO:0000256" key="15">
    <source>
        <dbReference type="SAM" id="MobiDB-lite"/>
    </source>
</evidence>
<dbReference type="FunFam" id="3.40.850.10:FF:000008">
    <property type="entry name" value="Putative unconventional myosin-IXa"/>
    <property type="match status" value="1"/>
</dbReference>
<organism evidence="20 21">
    <name type="scientific">Salvelinus namaycush</name>
    <name type="common">Lake trout</name>
    <name type="synonym">Salmo namaycush</name>
    <dbReference type="NCBI Taxonomy" id="8040"/>
    <lineage>
        <taxon>Eukaryota</taxon>
        <taxon>Metazoa</taxon>
        <taxon>Chordata</taxon>
        <taxon>Craniata</taxon>
        <taxon>Vertebrata</taxon>
        <taxon>Euteleostomi</taxon>
        <taxon>Actinopterygii</taxon>
        <taxon>Neopterygii</taxon>
        <taxon>Teleostei</taxon>
        <taxon>Protacanthopterygii</taxon>
        <taxon>Salmoniformes</taxon>
        <taxon>Salmonidae</taxon>
        <taxon>Salmoninae</taxon>
        <taxon>Salvelinus</taxon>
    </lineage>
</organism>
<dbReference type="PANTHER" id="PTHR46184">
    <property type="entry name" value="UNCONVENTIONAL MYOSIN-IXB-LIKE PROTEIN"/>
    <property type="match status" value="1"/>
</dbReference>
<dbReference type="SUPFAM" id="SSF52540">
    <property type="entry name" value="P-loop containing nucleoside triphosphate hydrolases"/>
    <property type="match status" value="1"/>
</dbReference>
<name>A0A8U0TKK4_SALNM</name>
<evidence type="ECO:0000256" key="5">
    <source>
        <dbReference type="ARBA" id="ARBA00022723"/>
    </source>
</evidence>
<keyword evidence="11" id="KW-0175">Coiled coil</keyword>